<evidence type="ECO:0000256" key="1">
    <source>
        <dbReference type="SAM" id="Phobius"/>
    </source>
</evidence>
<feature type="transmembrane region" description="Helical" evidence="1">
    <location>
        <begin position="239"/>
        <end position="264"/>
    </location>
</feature>
<feature type="transmembrane region" description="Helical" evidence="1">
    <location>
        <begin position="49"/>
        <end position="70"/>
    </location>
</feature>
<dbReference type="EMBL" id="JBGMEL010000001">
    <property type="protein sequence ID" value="MFA0789247.1"/>
    <property type="molecule type" value="Genomic_DNA"/>
</dbReference>
<feature type="transmembrane region" description="Helical" evidence="1">
    <location>
        <begin position="77"/>
        <end position="100"/>
    </location>
</feature>
<evidence type="ECO:0000313" key="3">
    <source>
        <dbReference type="Proteomes" id="UP001569414"/>
    </source>
</evidence>
<feature type="transmembrane region" description="Helical" evidence="1">
    <location>
        <begin position="106"/>
        <end position="126"/>
    </location>
</feature>
<keyword evidence="1" id="KW-0472">Membrane</keyword>
<dbReference type="Pfam" id="PF04224">
    <property type="entry name" value="DUF417"/>
    <property type="match status" value="1"/>
</dbReference>
<dbReference type="InterPro" id="IPR007339">
    <property type="entry name" value="RclC-like"/>
</dbReference>
<reference evidence="2 3" key="1">
    <citation type="submission" date="2024-08" db="EMBL/GenBank/DDBJ databases">
        <authorList>
            <person name="Ishaq N."/>
        </authorList>
    </citation>
    <scope>NUCLEOTIDE SEQUENCE [LARGE SCALE GENOMIC DNA]</scope>
    <source>
        <strain evidence="2 3">JCM 30400</strain>
    </source>
</reference>
<dbReference type="Proteomes" id="UP001569414">
    <property type="component" value="Unassembled WGS sequence"/>
</dbReference>
<organism evidence="2 3">
    <name type="scientific">Microbulbifer echini</name>
    <dbReference type="NCBI Taxonomy" id="1529067"/>
    <lineage>
        <taxon>Bacteria</taxon>
        <taxon>Pseudomonadati</taxon>
        <taxon>Pseudomonadota</taxon>
        <taxon>Gammaproteobacteria</taxon>
        <taxon>Cellvibrionales</taxon>
        <taxon>Microbulbiferaceae</taxon>
        <taxon>Microbulbifer</taxon>
    </lineage>
</organism>
<feature type="transmembrane region" description="Helical" evidence="1">
    <location>
        <begin position="189"/>
        <end position="206"/>
    </location>
</feature>
<keyword evidence="1" id="KW-1133">Transmembrane helix</keyword>
<dbReference type="PANTHER" id="PTHR40106">
    <property type="entry name" value="INNER MEMBRANE PROTEIN RCLC"/>
    <property type="match status" value="1"/>
</dbReference>
<feature type="transmembrane region" description="Helical" evidence="1">
    <location>
        <begin position="213"/>
        <end position="233"/>
    </location>
</feature>
<accession>A0ABV4NIS7</accession>
<proteinExistence type="predicted"/>
<evidence type="ECO:0000313" key="2">
    <source>
        <dbReference type="EMBL" id="MFA0789247.1"/>
    </source>
</evidence>
<dbReference type="PANTHER" id="PTHR40106:SF1">
    <property type="entry name" value="INNER MEMBRANE PROTEIN RCLC"/>
    <property type="match status" value="1"/>
</dbReference>
<dbReference type="RefSeq" id="WP_371842378.1">
    <property type="nucleotide sequence ID" value="NZ_JBGMEL010000001.1"/>
</dbReference>
<sequence length="275" mass="30017">MNIRLQKLISALLGLSFALIAIAIFSGQQGGLASIFRFYGISQASDLTVAGIASATIFMVAAVLALLSFLHRKWMRVLALWMIVLSVVPLLSLFGSAHWIESLGGFPALGSGQGVIKYFALVAIGLTLLSHNTLQSRLYIWLNFLPVGLVLLWIGGMKFTAIEAQGIEGLVSSSPLMAWLYRFFDIQETSNIIGVYDLAALVVLAIGIHIRALFWPGILLCSAVFLTTQTFLFSYPGSWVSLGLLSSSGIFIIKDLWFLANLLIMIDIQRRLACT</sequence>
<name>A0ABV4NIS7_9GAMM</name>
<keyword evidence="3" id="KW-1185">Reference proteome</keyword>
<feature type="transmembrane region" description="Helical" evidence="1">
    <location>
        <begin position="138"/>
        <end position="156"/>
    </location>
</feature>
<gene>
    <name evidence="2" type="ORF">ACCI51_01735</name>
</gene>
<comment type="caution">
    <text evidence="2">The sequence shown here is derived from an EMBL/GenBank/DDBJ whole genome shotgun (WGS) entry which is preliminary data.</text>
</comment>
<keyword evidence="1" id="KW-0812">Transmembrane</keyword>
<protein>
    <submittedName>
        <fullName evidence="2">DUF417 family protein</fullName>
    </submittedName>
</protein>